<dbReference type="GO" id="GO:0004413">
    <property type="term" value="F:homoserine kinase activity"/>
    <property type="evidence" value="ECO:0007669"/>
    <property type="project" value="TreeGrafter"/>
</dbReference>
<comment type="similarity">
    <text evidence="1">Belongs to the pseudomonas-type ThrB family.</text>
</comment>
<dbReference type="PANTHER" id="PTHR21064:SF6">
    <property type="entry name" value="AMINOGLYCOSIDE PHOSPHOTRANSFERASE DOMAIN-CONTAINING PROTEIN"/>
    <property type="match status" value="1"/>
</dbReference>
<organism evidence="3 4">
    <name type="scientific">Priestia taiwanensis</name>
    <dbReference type="NCBI Taxonomy" id="1347902"/>
    <lineage>
        <taxon>Bacteria</taxon>
        <taxon>Bacillati</taxon>
        <taxon>Bacillota</taxon>
        <taxon>Bacilli</taxon>
        <taxon>Bacillales</taxon>
        <taxon>Bacillaceae</taxon>
        <taxon>Priestia</taxon>
    </lineage>
</organism>
<dbReference type="GO" id="GO:0009088">
    <property type="term" value="P:threonine biosynthetic process"/>
    <property type="evidence" value="ECO:0007669"/>
    <property type="project" value="TreeGrafter"/>
</dbReference>
<dbReference type="RefSeq" id="WP_188388599.1">
    <property type="nucleotide sequence ID" value="NZ_BMFK01000001.1"/>
</dbReference>
<dbReference type="EMBL" id="BMFK01000001">
    <property type="protein sequence ID" value="GGE73592.1"/>
    <property type="molecule type" value="Genomic_DNA"/>
</dbReference>
<name>A0A917AUA5_9BACI</name>
<comment type="caution">
    <text evidence="3">The sequence shown here is derived from an EMBL/GenBank/DDBJ whole genome shotgun (WGS) entry which is preliminary data.</text>
</comment>
<dbReference type="Pfam" id="PF01636">
    <property type="entry name" value="APH"/>
    <property type="match status" value="1"/>
</dbReference>
<sequence length="322" mass="38003">MEQAVEKVFTSDIVQVGAEKFGVIVDEKRLGEFENYLYRATTKSGDERVLRFTHSSHRMYEQVQAELDFLNYVADRGANVAKPYHSLENNFVEVCRTEDGTYFYCSLFEFAKGSHVKIDDVSIWNDTLFYEWGRTLGKLHRLAMDYPHTEHRVTWEEDELAVIQGIQDKEVYATGMELIGKIKKLPIEKGSFGLIHSDVHYHNFFYEEGRITVFDFDDAMYNYFIHDIAIVLYYSLVYWEGTEEEKALFTRHQLDVVRKGYEEENHLDEKWYETLPLFMRLRDVTLYAVLLKKFDDDLPERAEKLVSALYKRIIARKPIVDV</sequence>
<feature type="domain" description="Aminoglycoside phosphotransferase" evidence="2">
    <location>
        <begin position="31"/>
        <end position="252"/>
    </location>
</feature>
<protein>
    <recommendedName>
        <fullName evidence="2">Aminoglycoside phosphotransferase domain-containing protein</fullName>
    </recommendedName>
</protein>
<evidence type="ECO:0000313" key="3">
    <source>
        <dbReference type="EMBL" id="GGE73592.1"/>
    </source>
</evidence>
<reference evidence="3" key="2">
    <citation type="submission" date="2020-09" db="EMBL/GenBank/DDBJ databases">
        <authorList>
            <person name="Sun Q."/>
            <person name="Zhou Y."/>
        </authorList>
    </citation>
    <scope>NUCLEOTIDE SEQUENCE</scope>
    <source>
        <strain evidence="3">CGMCC 1.12698</strain>
    </source>
</reference>
<dbReference type="InterPro" id="IPR050249">
    <property type="entry name" value="Pseudomonas-type_ThrB"/>
</dbReference>
<keyword evidence="4" id="KW-1185">Reference proteome</keyword>
<dbReference type="InterPro" id="IPR002575">
    <property type="entry name" value="Aminoglycoside_PTrfase"/>
</dbReference>
<reference evidence="3" key="1">
    <citation type="journal article" date="2014" name="Int. J. Syst. Evol. Microbiol.">
        <title>Complete genome sequence of Corynebacterium casei LMG S-19264T (=DSM 44701T), isolated from a smear-ripened cheese.</title>
        <authorList>
            <consortium name="US DOE Joint Genome Institute (JGI-PGF)"/>
            <person name="Walter F."/>
            <person name="Albersmeier A."/>
            <person name="Kalinowski J."/>
            <person name="Ruckert C."/>
        </authorList>
    </citation>
    <scope>NUCLEOTIDE SEQUENCE</scope>
    <source>
        <strain evidence="3">CGMCC 1.12698</strain>
    </source>
</reference>
<evidence type="ECO:0000259" key="2">
    <source>
        <dbReference type="Pfam" id="PF01636"/>
    </source>
</evidence>
<dbReference type="SUPFAM" id="SSF56112">
    <property type="entry name" value="Protein kinase-like (PK-like)"/>
    <property type="match status" value="1"/>
</dbReference>
<evidence type="ECO:0000313" key="4">
    <source>
        <dbReference type="Proteomes" id="UP000605259"/>
    </source>
</evidence>
<dbReference type="InterPro" id="IPR011009">
    <property type="entry name" value="Kinase-like_dom_sf"/>
</dbReference>
<dbReference type="AlphaFoldDB" id="A0A917AUA5"/>
<proteinExistence type="inferred from homology"/>
<dbReference type="Proteomes" id="UP000605259">
    <property type="component" value="Unassembled WGS sequence"/>
</dbReference>
<accession>A0A917AUA5</accession>
<evidence type="ECO:0000256" key="1">
    <source>
        <dbReference type="ARBA" id="ARBA00038240"/>
    </source>
</evidence>
<dbReference type="Gene3D" id="3.90.1200.10">
    <property type="match status" value="1"/>
</dbReference>
<gene>
    <name evidence="3" type="ORF">GCM10007140_24350</name>
</gene>
<dbReference type="PANTHER" id="PTHR21064">
    <property type="entry name" value="AMINOGLYCOSIDE PHOSPHOTRANSFERASE DOMAIN-CONTAINING PROTEIN-RELATED"/>
    <property type="match status" value="1"/>
</dbReference>